<dbReference type="RefSeq" id="WP_115842099.1">
    <property type="nucleotide sequence ID" value="NZ_CP183976.1"/>
</dbReference>
<keyword evidence="1" id="KW-0732">Signal</keyword>
<evidence type="ECO:0000259" key="2">
    <source>
        <dbReference type="PROSITE" id="PS50990"/>
    </source>
</evidence>
<dbReference type="Gene3D" id="3.90.70.10">
    <property type="entry name" value="Cysteine proteinases"/>
    <property type="match status" value="1"/>
</dbReference>
<reference evidence="3 4" key="1">
    <citation type="submission" date="2018-08" db="EMBL/GenBank/DDBJ databases">
        <title>Lysobacter soli KCTC 22011, whole genome shotgun sequence.</title>
        <authorList>
            <person name="Zhang X."/>
            <person name="Feng G."/>
            <person name="Zhu H."/>
        </authorList>
    </citation>
    <scope>NUCLEOTIDE SEQUENCE [LARGE SCALE GENOMIC DNA]</scope>
    <source>
        <strain evidence="3 4">KCTC 22011</strain>
    </source>
</reference>
<feature type="domain" description="Peptidase C39" evidence="2">
    <location>
        <begin position="57"/>
        <end position="187"/>
    </location>
</feature>
<proteinExistence type="predicted"/>
<dbReference type="Proteomes" id="UP000256829">
    <property type="component" value="Unassembled WGS sequence"/>
</dbReference>
<dbReference type="GO" id="GO:0008233">
    <property type="term" value="F:peptidase activity"/>
    <property type="evidence" value="ECO:0007669"/>
    <property type="project" value="InterPro"/>
</dbReference>
<dbReference type="PROSITE" id="PS50990">
    <property type="entry name" value="PEPTIDASE_C39"/>
    <property type="match status" value="1"/>
</dbReference>
<protein>
    <submittedName>
        <fullName evidence="3">Peptidase C39</fullName>
    </submittedName>
</protein>
<dbReference type="CDD" id="cd02423">
    <property type="entry name" value="Peptidase_C39G"/>
    <property type="match status" value="1"/>
</dbReference>
<sequence length="233" mass="26360">MSLRTFRRRAVLAASAWILLSGLAQAGTVDVRAPPNGAYSLKVTSLKEARFKTTVRQQYDFSCGSAATATLLTYQYGHPVTEAEVFMHMYQTGDQAKIRQRGFSLLDMRRYLRSLGFEADGFEQPLDKLVAEGLPAIVLLNDRGYRHFVVVKGFRNERVLLGDPARGTRAMPRSRFEKLWDNRILFVVHNRRDRAQFNMAQDWRTAPPAPLDAGIARDSLYNIVTPRRGPGDI</sequence>
<feature type="signal peptide" evidence="1">
    <location>
        <begin position="1"/>
        <end position="26"/>
    </location>
</feature>
<evidence type="ECO:0000313" key="4">
    <source>
        <dbReference type="Proteomes" id="UP000256829"/>
    </source>
</evidence>
<dbReference type="EMBL" id="QTJR01000005">
    <property type="protein sequence ID" value="RDY67332.1"/>
    <property type="molecule type" value="Genomic_DNA"/>
</dbReference>
<dbReference type="Pfam" id="PF03412">
    <property type="entry name" value="Peptidase_C39"/>
    <property type="match status" value="1"/>
</dbReference>
<name>A0A3D8VD20_9GAMM</name>
<keyword evidence="4" id="KW-1185">Reference proteome</keyword>
<evidence type="ECO:0000256" key="1">
    <source>
        <dbReference type="SAM" id="SignalP"/>
    </source>
</evidence>
<dbReference type="GO" id="GO:0005524">
    <property type="term" value="F:ATP binding"/>
    <property type="evidence" value="ECO:0007669"/>
    <property type="project" value="InterPro"/>
</dbReference>
<organism evidence="3 4">
    <name type="scientific">Lysobacter soli</name>
    <dbReference type="NCBI Taxonomy" id="453783"/>
    <lineage>
        <taxon>Bacteria</taxon>
        <taxon>Pseudomonadati</taxon>
        <taxon>Pseudomonadota</taxon>
        <taxon>Gammaproteobacteria</taxon>
        <taxon>Lysobacterales</taxon>
        <taxon>Lysobacteraceae</taxon>
        <taxon>Lysobacter</taxon>
    </lineage>
</organism>
<dbReference type="AlphaFoldDB" id="A0A3D8VD20"/>
<dbReference type="GO" id="GO:0006508">
    <property type="term" value="P:proteolysis"/>
    <property type="evidence" value="ECO:0007669"/>
    <property type="project" value="InterPro"/>
</dbReference>
<comment type="caution">
    <text evidence="3">The sequence shown here is derived from an EMBL/GenBank/DDBJ whole genome shotgun (WGS) entry which is preliminary data.</text>
</comment>
<dbReference type="GO" id="GO:0016020">
    <property type="term" value="C:membrane"/>
    <property type="evidence" value="ECO:0007669"/>
    <property type="project" value="InterPro"/>
</dbReference>
<evidence type="ECO:0000313" key="3">
    <source>
        <dbReference type="EMBL" id="RDY67332.1"/>
    </source>
</evidence>
<feature type="chain" id="PRO_5017833549" evidence="1">
    <location>
        <begin position="27"/>
        <end position="233"/>
    </location>
</feature>
<dbReference type="InterPro" id="IPR005074">
    <property type="entry name" value="Peptidase_C39"/>
</dbReference>
<accession>A0A3D8VD20</accession>
<gene>
    <name evidence="3" type="ORF">DX912_08590</name>
</gene>